<dbReference type="AlphaFoldDB" id="A0A2T5IT98"/>
<dbReference type="EMBL" id="QAON01000024">
    <property type="protein sequence ID" value="PTQ87082.1"/>
    <property type="molecule type" value="Genomic_DNA"/>
</dbReference>
<proteinExistence type="predicted"/>
<evidence type="ECO:0000313" key="1">
    <source>
        <dbReference type="EMBL" id="PTQ87082.1"/>
    </source>
</evidence>
<name>A0A2T5IT98_9GAMM</name>
<evidence type="ECO:0000313" key="2">
    <source>
        <dbReference type="Proteomes" id="UP000244223"/>
    </source>
</evidence>
<gene>
    <name evidence="1" type="ORF">C8N29_1244</name>
</gene>
<reference evidence="1 2" key="1">
    <citation type="submission" date="2018-04" db="EMBL/GenBank/DDBJ databases">
        <title>Genomic Encyclopedia of Archaeal and Bacterial Type Strains, Phase II (KMG-II): from individual species to whole genera.</title>
        <authorList>
            <person name="Goeker M."/>
        </authorList>
    </citation>
    <scope>NUCLEOTIDE SEQUENCE [LARGE SCALE GENOMIC DNA]</scope>
    <source>
        <strain evidence="1 2">DSM 5822</strain>
    </source>
</reference>
<organism evidence="1 2">
    <name type="scientific">Agitococcus lubricus</name>
    <dbReference type="NCBI Taxonomy" id="1077255"/>
    <lineage>
        <taxon>Bacteria</taxon>
        <taxon>Pseudomonadati</taxon>
        <taxon>Pseudomonadota</taxon>
        <taxon>Gammaproteobacteria</taxon>
        <taxon>Moraxellales</taxon>
        <taxon>Moraxellaceae</taxon>
        <taxon>Agitococcus</taxon>
    </lineage>
</organism>
<protein>
    <submittedName>
        <fullName evidence="1">Uncharacterized protein</fullName>
    </submittedName>
</protein>
<accession>A0A2T5IT98</accession>
<comment type="caution">
    <text evidence="1">The sequence shown here is derived from an EMBL/GenBank/DDBJ whole genome shotgun (WGS) entry which is preliminary data.</text>
</comment>
<keyword evidence="2" id="KW-1185">Reference proteome</keyword>
<dbReference type="Proteomes" id="UP000244223">
    <property type="component" value="Unassembled WGS sequence"/>
</dbReference>
<sequence length="100" mass="11716">MMVQVAWWLFMLNHALLFRRLRQFATETPSWATAIRYYTKPDERFDLTLVARRVYNLPNEWPVIMASAGLQSVDEPLNEQLLVLPTLAQLQTLKRELGVI</sequence>